<dbReference type="AlphaFoldDB" id="A0A915KU33"/>
<dbReference type="Proteomes" id="UP000887565">
    <property type="component" value="Unplaced"/>
</dbReference>
<evidence type="ECO:0000256" key="1">
    <source>
        <dbReference type="SAM" id="Coils"/>
    </source>
</evidence>
<feature type="region of interest" description="Disordered" evidence="2">
    <location>
        <begin position="1"/>
        <end position="25"/>
    </location>
</feature>
<evidence type="ECO:0000256" key="2">
    <source>
        <dbReference type="SAM" id="MobiDB-lite"/>
    </source>
</evidence>
<keyword evidence="3" id="KW-1185">Reference proteome</keyword>
<accession>A0A915KU33</accession>
<protein>
    <submittedName>
        <fullName evidence="4">Uncharacterized protein</fullName>
    </submittedName>
</protein>
<keyword evidence="1" id="KW-0175">Coiled coil</keyword>
<dbReference type="WBParaSite" id="nRc.2.0.1.t41642-RA">
    <property type="protein sequence ID" value="nRc.2.0.1.t41642-RA"/>
    <property type="gene ID" value="nRc.2.0.1.g41642"/>
</dbReference>
<feature type="coiled-coil region" evidence="1">
    <location>
        <begin position="65"/>
        <end position="92"/>
    </location>
</feature>
<evidence type="ECO:0000313" key="3">
    <source>
        <dbReference type="Proteomes" id="UP000887565"/>
    </source>
</evidence>
<reference evidence="4" key="1">
    <citation type="submission" date="2022-11" db="UniProtKB">
        <authorList>
            <consortium name="WormBaseParasite"/>
        </authorList>
    </citation>
    <scope>IDENTIFICATION</scope>
</reference>
<sequence>MEQEKPEVVIIADPPIADTPATRSKGAVEEEKLMEIVETESEKQPELEKLTEQIKEKEKIEILEKEKYGKAAIELTKQLENMKAEEEGTSEELFVEVVSEIGSDEEYPGLELMFCPLHQYMLRLVGKMWKILRTLENLRK</sequence>
<organism evidence="3 4">
    <name type="scientific">Romanomermis culicivorax</name>
    <name type="common">Nematode worm</name>
    <dbReference type="NCBI Taxonomy" id="13658"/>
    <lineage>
        <taxon>Eukaryota</taxon>
        <taxon>Metazoa</taxon>
        <taxon>Ecdysozoa</taxon>
        <taxon>Nematoda</taxon>
        <taxon>Enoplea</taxon>
        <taxon>Dorylaimia</taxon>
        <taxon>Mermithida</taxon>
        <taxon>Mermithoidea</taxon>
        <taxon>Mermithidae</taxon>
        <taxon>Romanomermis</taxon>
    </lineage>
</organism>
<proteinExistence type="predicted"/>
<evidence type="ECO:0000313" key="4">
    <source>
        <dbReference type="WBParaSite" id="nRc.2.0.1.t41642-RA"/>
    </source>
</evidence>
<name>A0A915KU33_ROMCU</name>